<reference evidence="2" key="1">
    <citation type="submission" date="2016-06" db="UniProtKB">
        <authorList>
            <consortium name="WormBaseParasite"/>
        </authorList>
    </citation>
    <scope>IDENTIFICATION</scope>
</reference>
<dbReference type="WBParaSite" id="SSLN_0001785501-mRNA-1">
    <property type="protein sequence ID" value="SSLN_0001785501-mRNA-1"/>
    <property type="gene ID" value="SSLN_0001785501"/>
</dbReference>
<accession>A0A183TL54</accession>
<proteinExistence type="predicted"/>
<feature type="region of interest" description="Disordered" evidence="1">
    <location>
        <begin position="1"/>
        <end position="29"/>
    </location>
</feature>
<feature type="region of interest" description="Disordered" evidence="1">
    <location>
        <begin position="62"/>
        <end position="83"/>
    </location>
</feature>
<organism evidence="2">
    <name type="scientific">Schistocephalus solidus</name>
    <name type="common">Tapeworm</name>
    <dbReference type="NCBI Taxonomy" id="70667"/>
    <lineage>
        <taxon>Eukaryota</taxon>
        <taxon>Metazoa</taxon>
        <taxon>Spiralia</taxon>
        <taxon>Lophotrochozoa</taxon>
        <taxon>Platyhelminthes</taxon>
        <taxon>Cestoda</taxon>
        <taxon>Eucestoda</taxon>
        <taxon>Diphyllobothriidea</taxon>
        <taxon>Diphyllobothriidae</taxon>
        <taxon>Schistocephalus</taxon>
    </lineage>
</organism>
<sequence length="124" mass="13833">LTEAWRHGEERLRPRQLPAPDPASSILGRRRLPWHQSPPIYGAPTLWDLTEAWRHGEERLRPRQLPAPDPASSILDSVLTPGTGGPRLNDGVLEYKCECQIHYVAVALSNHGYQKTGTATSISH</sequence>
<protein>
    <submittedName>
        <fullName evidence="2">SH2 domain-containing protein 6</fullName>
    </submittedName>
</protein>
<evidence type="ECO:0000256" key="1">
    <source>
        <dbReference type="SAM" id="MobiDB-lite"/>
    </source>
</evidence>
<feature type="compositionally biased region" description="Basic and acidic residues" evidence="1">
    <location>
        <begin position="1"/>
        <end position="13"/>
    </location>
</feature>
<dbReference type="AlphaFoldDB" id="A0A183TL54"/>
<evidence type="ECO:0000313" key="2">
    <source>
        <dbReference type="WBParaSite" id="SSLN_0001785501-mRNA-1"/>
    </source>
</evidence>
<name>A0A183TL54_SCHSO</name>